<dbReference type="SUPFAM" id="SSF47862">
    <property type="entry name" value="Saposin"/>
    <property type="match status" value="1"/>
</dbReference>
<evidence type="ECO:0000313" key="5">
    <source>
        <dbReference type="Proteomes" id="UP000694380"/>
    </source>
</evidence>
<sequence>MRGSWQGFPPLFFSLLLLMLPLKDISTSPLSGRAQSTLVPGGSDNGHTCLGCVLVVSVIEQLAMFHNCTAKEAIERLCNYLPEILNLQGICYLVAELYGAELIKLLKYKMNADVVCHSIKLCKQNAGQPFCHLYPPPKMGLKKAIRKANRIVRNSKVLKNTDGFLNICALPPLVKLCEKIKYVIKNKLPYEDFDGDKFSAFPTLRGYHWRGRDCNEGKAIVYPGRRPDNWDVERDSNCNGIWGVDPKDGIPYEKKFCKDAESKGIILLGDSAGAHFHIPPEWMTAAQMSLKSFSNLPVALTNELDWPHFSGTTGFLNSTIGGWTDSLYLRLRRRNRCNHRDFQNISKNGGSSKNLLELMKSLARNQLFDNPAIVIYASIGNDVCNGRPDTVAHMTTPNQMHSNVMQTLQYLNSQLPKGSHVILTGLVDGRFLWDQLHSRYHPLGQLNKDITYGQMYSFLNCLQISPCNGWMSSNETLRNLTSERALQLSNVLKEIARSEKFANFDIFYMDFPLGKIVDEWHKLGGESWQLIEPADGFHPSQGKKKNVGKEGQSCLGFQRLMLQTSWTHKFKSQEGLSALHPSKMSTLRSLVFGGQIINRGWFWLRPWPKFLCFPM</sequence>
<dbReference type="InterPro" id="IPR008139">
    <property type="entry name" value="SaposinB_dom"/>
</dbReference>
<dbReference type="GO" id="GO:0006631">
    <property type="term" value="P:fatty acid metabolic process"/>
    <property type="evidence" value="ECO:0007669"/>
    <property type="project" value="Ensembl"/>
</dbReference>
<keyword evidence="2" id="KW-0732">Signal</keyword>
<gene>
    <name evidence="4" type="primary">AOAH</name>
</gene>
<feature type="chain" id="PRO_5034596009" evidence="2">
    <location>
        <begin position="28"/>
        <end position="615"/>
    </location>
</feature>
<dbReference type="GeneTree" id="ENSGT00390000008427"/>
<dbReference type="Gene3D" id="3.40.50.1110">
    <property type="entry name" value="SGNH hydrolase"/>
    <property type="match status" value="1"/>
</dbReference>
<dbReference type="PANTHER" id="PTHR15010">
    <property type="entry name" value="ACYLOXYACYL HYDROLASE"/>
    <property type="match status" value="1"/>
</dbReference>
<evidence type="ECO:0000313" key="4">
    <source>
        <dbReference type="Ensembl" id="ENSCPBP00000035925.1"/>
    </source>
</evidence>
<feature type="signal peptide" evidence="2">
    <location>
        <begin position="1"/>
        <end position="27"/>
    </location>
</feature>
<dbReference type="InterPro" id="IPR036514">
    <property type="entry name" value="SGNH_hydro_sf"/>
</dbReference>
<dbReference type="Ensembl" id="ENSCPBT00000042128.1">
    <property type="protein sequence ID" value="ENSCPBP00000035925.1"/>
    <property type="gene ID" value="ENSCPBG00000024977.1"/>
</dbReference>
<dbReference type="GO" id="GO:0009104">
    <property type="term" value="P:lipopolysaccharide catabolic process"/>
    <property type="evidence" value="ECO:0007669"/>
    <property type="project" value="Ensembl"/>
</dbReference>
<organism evidence="4 5">
    <name type="scientific">Chrysemys picta bellii</name>
    <name type="common">Western painted turtle</name>
    <name type="synonym">Emys bellii</name>
    <dbReference type="NCBI Taxonomy" id="8478"/>
    <lineage>
        <taxon>Eukaryota</taxon>
        <taxon>Metazoa</taxon>
        <taxon>Chordata</taxon>
        <taxon>Craniata</taxon>
        <taxon>Vertebrata</taxon>
        <taxon>Euteleostomi</taxon>
        <taxon>Archelosauria</taxon>
        <taxon>Testudinata</taxon>
        <taxon>Testudines</taxon>
        <taxon>Cryptodira</taxon>
        <taxon>Durocryptodira</taxon>
        <taxon>Testudinoidea</taxon>
        <taxon>Emydidae</taxon>
        <taxon>Chrysemys</taxon>
    </lineage>
</organism>
<dbReference type="InterPro" id="IPR001087">
    <property type="entry name" value="GDSL"/>
</dbReference>
<proteinExistence type="predicted"/>
<evidence type="ECO:0000256" key="1">
    <source>
        <dbReference type="ARBA" id="ARBA00023157"/>
    </source>
</evidence>
<name>A0A8C3ILQ4_CHRPI</name>
<dbReference type="Pfam" id="PF20825">
    <property type="entry name" value="Saposin"/>
    <property type="match status" value="1"/>
</dbReference>
<dbReference type="SMART" id="SM00741">
    <property type="entry name" value="SapB"/>
    <property type="match status" value="1"/>
</dbReference>
<dbReference type="GO" id="GO:0050728">
    <property type="term" value="P:negative regulation of inflammatory response"/>
    <property type="evidence" value="ECO:0007669"/>
    <property type="project" value="Ensembl"/>
</dbReference>
<keyword evidence="5" id="KW-1185">Reference proteome</keyword>
<dbReference type="Proteomes" id="UP000694380">
    <property type="component" value="Unplaced"/>
</dbReference>
<dbReference type="AlphaFoldDB" id="A0A8C3ILQ4"/>
<keyword evidence="1" id="KW-1015">Disulfide bond</keyword>
<dbReference type="GO" id="GO:0005509">
    <property type="term" value="F:calcium ion binding"/>
    <property type="evidence" value="ECO:0007669"/>
    <property type="project" value="Ensembl"/>
</dbReference>
<dbReference type="PANTHER" id="PTHR15010:SF0">
    <property type="entry name" value="ACYLOXYACYL HYDROLASE"/>
    <property type="match status" value="1"/>
</dbReference>
<dbReference type="InterPro" id="IPR011001">
    <property type="entry name" value="Saposin-like"/>
</dbReference>
<evidence type="ECO:0000256" key="2">
    <source>
        <dbReference type="SAM" id="SignalP"/>
    </source>
</evidence>
<dbReference type="InterPro" id="IPR039676">
    <property type="entry name" value="AOAH"/>
</dbReference>
<reference evidence="4" key="1">
    <citation type="submission" date="2025-08" db="UniProtKB">
        <authorList>
            <consortium name="Ensembl"/>
        </authorList>
    </citation>
    <scope>IDENTIFICATION</scope>
</reference>
<protein>
    <submittedName>
        <fullName evidence="4">Acyloxyacyl hydrolase</fullName>
    </submittedName>
</protein>
<reference evidence="4" key="2">
    <citation type="submission" date="2025-09" db="UniProtKB">
        <authorList>
            <consortium name="Ensembl"/>
        </authorList>
    </citation>
    <scope>IDENTIFICATION</scope>
</reference>
<dbReference type="Pfam" id="PF00657">
    <property type="entry name" value="Lipase_GDSL"/>
    <property type="match status" value="1"/>
</dbReference>
<dbReference type="SUPFAM" id="SSF52266">
    <property type="entry name" value="SGNH hydrolase"/>
    <property type="match status" value="1"/>
</dbReference>
<dbReference type="InterPro" id="IPR048593">
    <property type="entry name" value="AOAH_Saposin_N"/>
</dbReference>
<evidence type="ECO:0000259" key="3">
    <source>
        <dbReference type="PROSITE" id="PS50015"/>
    </source>
</evidence>
<feature type="domain" description="Saposin B-type" evidence="3">
    <location>
        <begin position="45"/>
        <end position="126"/>
    </location>
</feature>
<dbReference type="PROSITE" id="PS50015">
    <property type="entry name" value="SAP_B"/>
    <property type="match status" value="1"/>
</dbReference>
<dbReference type="GO" id="GO:0050528">
    <property type="term" value="F:acyloxyacyl hydrolase activity"/>
    <property type="evidence" value="ECO:0007669"/>
    <property type="project" value="Ensembl"/>
</dbReference>
<dbReference type="OMA" id="PFCHLYP"/>
<dbReference type="Gene3D" id="1.10.225.10">
    <property type="entry name" value="Saposin-like"/>
    <property type="match status" value="1"/>
</dbReference>
<accession>A0A8C3ILQ4</accession>